<comment type="similarity">
    <text evidence="1">Belongs to the DNA mismatch repair MutS family.</text>
</comment>
<dbReference type="OrthoDB" id="29596at2759"/>
<evidence type="ECO:0000256" key="8">
    <source>
        <dbReference type="ARBA" id="ARBA00057350"/>
    </source>
</evidence>
<dbReference type="InterPro" id="IPR045076">
    <property type="entry name" value="MutS"/>
</dbReference>
<gene>
    <name evidence="13 14" type="primary">LOC106165042</name>
</gene>
<dbReference type="PROSITE" id="PS00486">
    <property type="entry name" value="DNA_MISMATCH_REPAIR_2"/>
    <property type="match status" value="1"/>
</dbReference>
<dbReference type="InterPro" id="IPR036187">
    <property type="entry name" value="DNA_mismatch_repair_MutS_sf"/>
</dbReference>
<keyword evidence="12" id="KW-1185">Reference proteome</keyword>
<organism evidence="12 13">
    <name type="scientific">Lingula anatina</name>
    <name type="common">Brachiopod</name>
    <name type="synonym">Lingula unguis</name>
    <dbReference type="NCBI Taxonomy" id="7574"/>
    <lineage>
        <taxon>Eukaryota</taxon>
        <taxon>Metazoa</taxon>
        <taxon>Spiralia</taxon>
        <taxon>Lophotrochozoa</taxon>
        <taxon>Brachiopoda</taxon>
        <taxon>Linguliformea</taxon>
        <taxon>Lingulata</taxon>
        <taxon>Lingulida</taxon>
        <taxon>Linguloidea</taxon>
        <taxon>Lingulidae</taxon>
        <taxon>Lingula</taxon>
    </lineage>
</organism>
<evidence type="ECO:0000256" key="7">
    <source>
        <dbReference type="ARBA" id="ARBA00023254"/>
    </source>
</evidence>
<evidence type="ECO:0000256" key="5">
    <source>
        <dbReference type="ARBA" id="ARBA00023125"/>
    </source>
</evidence>
<dbReference type="AlphaFoldDB" id="A0A1S3IM19"/>
<dbReference type="RefSeq" id="XP_013398574.1">
    <property type="nucleotide sequence ID" value="XM_013543120.1"/>
</dbReference>
<keyword evidence="4" id="KW-0067">ATP-binding</keyword>
<accession>A0A1S3IM19</accession>
<name>A0A1S3IM19_LINAN</name>
<dbReference type="Gene3D" id="3.40.50.300">
    <property type="entry name" value="P-loop containing nucleotide triphosphate hydrolases"/>
    <property type="match status" value="1"/>
</dbReference>
<proteinExistence type="inferred from homology"/>
<dbReference type="STRING" id="7574.A0A1S3IM19"/>
<dbReference type="InterPro" id="IPR036678">
    <property type="entry name" value="MutS_con_dom_sf"/>
</dbReference>
<dbReference type="GO" id="GO:0030983">
    <property type="term" value="F:mismatched DNA binding"/>
    <property type="evidence" value="ECO:0007669"/>
    <property type="project" value="InterPro"/>
</dbReference>
<dbReference type="SMART" id="SM00533">
    <property type="entry name" value="MUTSd"/>
    <property type="match status" value="1"/>
</dbReference>
<dbReference type="KEGG" id="lak:106165042"/>
<evidence type="ECO:0000313" key="14">
    <source>
        <dbReference type="RefSeq" id="XP_013398575.1"/>
    </source>
</evidence>
<dbReference type="PANTHER" id="PTHR11361:SF20">
    <property type="entry name" value="MUTS PROTEIN HOMOLOG 5"/>
    <property type="match status" value="1"/>
</dbReference>
<evidence type="ECO:0000313" key="13">
    <source>
        <dbReference type="RefSeq" id="XP_013398574.1"/>
    </source>
</evidence>
<dbReference type="GO" id="GO:0005634">
    <property type="term" value="C:nucleus"/>
    <property type="evidence" value="ECO:0007669"/>
    <property type="project" value="TreeGrafter"/>
</dbReference>
<dbReference type="GO" id="GO:0006298">
    <property type="term" value="P:mismatch repair"/>
    <property type="evidence" value="ECO:0007669"/>
    <property type="project" value="InterPro"/>
</dbReference>
<evidence type="ECO:0000256" key="6">
    <source>
        <dbReference type="ARBA" id="ARBA00023204"/>
    </source>
</evidence>
<dbReference type="GO" id="GO:0005524">
    <property type="term" value="F:ATP binding"/>
    <property type="evidence" value="ECO:0007669"/>
    <property type="project" value="UniProtKB-KW"/>
</dbReference>
<dbReference type="Pfam" id="PF05192">
    <property type="entry name" value="MutS_III"/>
    <property type="match status" value="1"/>
</dbReference>
<sequence length="838" mass="94486">MSKSKLSTTKSSVDITTQSTSCSPSAEDDSFSDTDITVRNEAREDIFSEEFEQQIYLSIVWNAGKLGVAYYDVDTTQIYLMLDCRETDDFQILNKVLSQVLPTCIITSSKQDDRLLKVLQEKYQGEDNDEKDSNVLQFLPSADFTLEVCKRRLLTVNLPGIPDHFDESQKTLYLSSLVPMDCTNMVRATGALLKYLEKCRVGVELEGADVRVPVLALKTFSLDDMMIIDDNTYCALQIFQKELHPSVYKSGSWNSAKEGLSLFGIVNKCKSRIGSMMLRLWFLRPLKDINTLRQRQDAVAFFFNPRNIEINNSLQDCLKHINNTPKILNRMKQAQASIGDWQALYKTIYNAIHIGDICRAQADKIDIFEKISTAFTEDLHRIAILISKIVDFDESFAQNRFVVKPNVDPTLDEKKKTYNGLPDFMTTVAQEELSKLSEDILECNVIYLPQLGYLLAIPKSKFLEEKEYQVPGLDFMFFSNDTSYFKSARTRELDHLLGDTQCDITDHETSIMHRLQNTILEHCKVLLDIMDLTAHLDCLLALATCAREYNYVRPELTTENIIVIQSGRHPLQELCCSPFVPNATMSGGDHGKMKVLTGPNASGKSVYLKQVALITFLAHIGSYVPAESARIGLLDRIFSRIKTMESVSVGLSTFMIDLNQVSAAINNATQNSLIILDEFGKGTETTDGLALLCSCLKHWLALGSSCPHVLVSTHFHGLIQHRLLPNSQQLKFQTMDIVQNETELVFLYQLIDGSTNCSQACHIAAQAGLPKEIVSRGLEVSELLRKGEPVHRQNTSITLALYRRCENVVNKFLQLDLEKENLKAFLQEFVIPASIDLN</sequence>
<evidence type="ECO:0000256" key="10">
    <source>
        <dbReference type="SAM" id="MobiDB-lite"/>
    </source>
</evidence>
<dbReference type="InterPro" id="IPR027417">
    <property type="entry name" value="P-loop_NTPase"/>
</dbReference>
<dbReference type="Pfam" id="PF00488">
    <property type="entry name" value="MutS_V"/>
    <property type="match status" value="1"/>
</dbReference>
<dbReference type="CDD" id="cd03281">
    <property type="entry name" value="ABC_MSH5_euk"/>
    <property type="match status" value="1"/>
</dbReference>
<comment type="function">
    <text evidence="8">Involved in DNA mismatch repair and meiotic recombination processes. Facilitates crossovers between homologs during meiosis.</text>
</comment>
<dbReference type="InterPro" id="IPR011184">
    <property type="entry name" value="DNA_mismatch_repair_Msh2"/>
</dbReference>
<dbReference type="GO" id="GO:0140664">
    <property type="term" value="F:ATP-dependent DNA damage sensor activity"/>
    <property type="evidence" value="ECO:0007669"/>
    <property type="project" value="InterPro"/>
</dbReference>
<feature type="compositionally biased region" description="Polar residues" evidence="10">
    <location>
        <begin position="13"/>
        <end position="24"/>
    </location>
</feature>
<evidence type="ECO:0000256" key="2">
    <source>
        <dbReference type="ARBA" id="ARBA00022741"/>
    </source>
</evidence>
<dbReference type="SMART" id="SM00534">
    <property type="entry name" value="MUTSac"/>
    <property type="match status" value="1"/>
</dbReference>
<dbReference type="PANTHER" id="PTHR11361">
    <property type="entry name" value="DNA MISMATCH REPAIR PROTEIN MUTS FAMILY MEMBER"/>
    <property type="match status" value="1"/>
</dbReference>
<keyword evidence="6" id="KW-0234">DNA repair</keyword>
<dbReference type="SUPFAM" id="SSF52540">
    <property type="entry name" value="P-loop containing nucleoside triphosphate hydrolases"/>
    <property type="match status" value="1"/>
</dbReference>
<keyword evidence="7" id="KW-0469">Meiosis</keyword>
<dbReference type="Gene3D" id="1.10.1420.10">
    <property type="match status" value="1"/>
</dbReference>
<dbReference type="SUPFAM" id="SSF48334">
    <property type="entry name" value="DNA repair protein MutS, domain III"/>
    <property type="match status" value="1"/>
</dbReference>
<evidence type="ECO:0000256" key="9">
    <source>
        <dbReference type="ARBA" id="ARBA00071136"/>
    </source>
</evidence>
<keyword evidence="3" id="KW-0227">DNA damage</keyword>
<dbReference type="GeneID" id="106165042"/>
<feature type="region of interest" description="Disordered" evidence="10">
    <location>
        <begin position="1"/>
        <end position="35"/>
    </location>
</feature>
<dbReference type="FunFam" id="3.40.50.300:FF:000820">
    <property type="entry name" value="MutS homolog 5 (E. coli)"/>
    <property type="match status" value="1"/>
</dbReference>
<reference evidence="13 14" key="1">
    <citation type="submission" date="2025-04" db="UniProtKB">
        <authorList>
            <consortium name="RefSeq"/>
        </authorList>
    </citation>
    <scope>IDENTIFICATION</scope>
    <source>
        <tissue evidence="13 14">Gonads</tissue>
    </source>
</reference>
<evidence type="ECO:0000256" key="1">
    <source>
        <dbReference type="ARBA" id="ARBA00006271"/>
    </source>
</evidence>
<feature type="compositionally biased region" description="Low complexity" evidence="10">
    <location>
        <begin position="1"/>
        <end position="12"/>
    </location>
</feature>
<dbReference type="Proteomes" id="UP000085678">
    <property type="component" value="Unplaced"/>
</dbReference>
<evidence type="ECO:0000256" key="4">
    <source>
        <dbReference type="ARBA" id="ARBA00022840"/>
    </source>
</evidence>
<feature type="domain" description="DNA mismatch repair proteins mutS family" evidence="11">
    <location>
        <begin position="672"/>
        <end position="688"/>
    </location>
</feature>
<dbReference type="RefSeq" id="XP_013398575.1">
    <property type="nucleotide sequence ID" value="XM_013543121.1"/>
</dbReference>
<dbReference type="InterPro" id="IPR007696">
    <property type="entry name" value="DNA_mismatch_repair_MutS_core"/>
</dbReference>
<dbReference type="SUPFAM" id="SSF53150">
    <property type="entry name" value="DNA repair protein MutS, domain II"/>
    <property type="match status" value="1"/>
</dbReference>
<evidence type="ECO:0000313" key="12">
    <source>
        <dbReference type="Proteomes" id="UP000085678"/>
    </source>
</evidence>
<keyword evidence="5" id="KW-0238">DNA-binding</keyword>
<dbReference type="GO" id="GO:0051026">
    <property type="term" value="P:chiasma assembly"/>
    <property type="evidence" value="ECO:0007669"/>
    <property type="project" value="TreeGrafter"/>
</dbReference>
<evidence type="ECO:0000256" key="3">
    <source>
        <dbReference type="ARBA" id="ARBA00022763"/>
    </source>
</evidence>
<keyword evidence="2" id="KW-0547">Nucleotide-binding</keyword>
<protein>
    <recommendedName>
        <fullName evidence="9">MutS protein homolog 5</fullName>
    </recommendedName>
</protein>
<dbReference type="InterPro" id="IPR000432">
    <property type="entry name" value="DNA_mismatch_repair_MutS_C"/>
</dbReference>
<dbReference type="FunFam" id="1.10.1420.10:FF:000008">
    <property type="entry name" value="MutS homolog 5 (E. coli)"/>
    <property type="match status" value="1"/>
</dbReference>
<evidence type="ECO:0000259" key="11">
    <source>
        <dbReference type="PROSITE" id="PS00486"/>
    </source>
</evidence>
<dbReference type="PIRSF" id="PIRSF005813">
    <property type="entry name" value="MSH2"/>
    <property type="match status" value="1"/>
</dbReference>